<dbReference type="Proteomes" id="UP001303889">
    <property type="component" value="Unassembled WGS sequence"/>
</dbReference>
<keyword evidence="4 9" id="KW-0418">Kinase</keyword>
<dbReference type="InterPro" id="IPR000719">
    <property type="entry name" value="Prot_kinase_dom"/>
</dbReference>
<evidence type="ECO:0000256" key="5">
    <source>
        <dbReference type="ARBA" id="ARBA00022840"/>
    </source>
</evidence>
<evidence type="ECO:0000259" key="8">
    <source>
        <dbReference type="SMART" id="SM00220"/>
    </source>
</evidence>
<feature type="binding site" evidence="6">
    <location>
        <position position="119"/>
    </location>
    <ligand>
        <name>ATP</name>
        <dbReference type="ChEBI" id="CHEBI:30616"/>
    </ligand>
</feature>
<dbReference type="PANTHER" id="PTHR45646">
    <property type="entry name" value="SERINE/THREONINE-PROTEIN KINASE DOA-RELATED"/>
    <property type="match status" value="1"/>
</dbReference>
<proteinExistence type="predicted"/>
<feature type="region of interest" description="Disordered" evidence="7">
    <location>
        <begin position="27"/>
        <end position="53"/>
    </location>
</feature>
<keyword evidence="2" id="KW-0808">Transferase</keyword>
<comment type="caution">
    <text evidence="9">The sequence shown here is derived from an EMBL/GenBank/DDBJ whole genome shotgun (WGS) entry which is preliminary data.</text>
</comment>
<evidence type="ECO:0000256" key="6">
    <source>
        <dbReference type="PROSITE-ProRule" id="PRU10141"/>
    </source>
</evidence>
<dbReference type="Gene3D" id="1.10.510.10">
    <property type="entry name" value="Transferase(Phosphotransferase) domain 1"/>
    <property type="match status" value="2"/>
</dbReference>
<evidence type="ECO:0000313" key="10">
    <source>
        <dbReference type="Proteomes" id="UP001303889"/>
    </source>
</evidence>
<dbReference type="EMBL" id="MU855394">
    <property type="protein sequence ID" value="KAK3904513.1"/>
    <property type="molecule type" value="Genomic_DNA"/>
</dbReference>
<dbReference type="GO" id="GO:0043484">
    <property type="term" value="P:regulation of RNA splicing"/>
    <property type="evidence" value="ECO:0007669"/>
    <property type="project" value="TreeGrafter"/>
</dbReference>
<dbReference type="GO" id="GO:0004674">
    <property type="term" value="F:protein serine/threonine kinase activity"/>
    <property type="evidence" value="ECO:0007669"/>
    <property type="project" value="UniProtKB-KW"/>
</dbReference>
<feature type="domain" description="Protein kinase" evidence="8">
    <location>
        <begin position="90"/>
        <end position="355"/>
    </location>
</feature>
<evidence type="ECO:0000256" key="1">
    <source>
        <dbReference type="ARBA" id="ARBA00022527"/>
    </source>
</evidence>
<accession>A0AAN6MQC3</accession>
<reference evidence="9" key="1">
    <citation type="journal article" date="2023" name="Mol. Phylogenet. Evol.">
        <title>Genome-scale phylogeny and comparative genomics of the fungal order Sordariales.</title>
        <authorList>
            <person name="Hensen N."/>
            <person name="Bonometti L."/>
            <person name="Westerberg I."/>
            <person name="Brannstrom I.O."/>
            <person name="Guillou S."/>
            <person name="Cros-Aarteil S."/>
            <person name="Calhoun S."/>
            <person name="Haridas S."/>
            <person name="Kuo A."/>
            <person name="Mondo S."/>
            <person name="Pangilinan J."/>
            <person name="Riley R."/>
            <person name="LaButti K."/>
            <person name="Andreopoulos B."/>
            <person name="Lipzen A."/>
            <person name="Chen C."/>
            <person name="Yan M."/>
            <person name="Daum C."/>
            <person name="Ng V."/>
            <person name="Clum A."/>
            <person name="Steindorff A."/>
            <person name="Ohm R.A."/>
            <person name="Martin F."/>
            <person name="Silar P."/>
            <person name="Natvig D.O."/>
            <person name="Lalanne C."/>
            <person name="Gautier V."/>
            <person name="Ament-Velasquez S.L."/>
            <person name="Kruys A."/>
            <person name="Hutchinson M.I."/>
            <person name="Powell A.J."/>
            <person name="Barry K."/>
            <person name="Miller A.N."/>
            <person name="Grigoriev I.V."/>
            <person name="Debuchy R."/>
            <person name="Gladieux P."/>
            <person name="Hiltunen Thoren M."/>
            <person name="Johannesson H."/>
        </authorList>
    </citation>
    <scope>NUCLEOTIDE SEQUENCE</scope>
    <source>
        <strain evidence="9">CBS 103.79</strain>
    </source>
</reference>
<keyword evidence="5 6" id="KW-0067">ATP-binding</keyword>
<sequence length="372" mass="41769">MQNRPVRSQHAKAPTTASLLRRTLRSRLSSPQGSLGRLRNPTHPSSHNHSTLSSPSFLYEMLENVERLDYYRSGGGYHSVQIGDRFCERYRVVHKLGYGAFSTIWLARDERVSKYVAIKVCCADEVHQEEEILSRFQSVCQRGSQGPNRRHSCFVTSPARCSLADTREASTCGLFKLDVARSLAAQLTRAVAYIHEQGLVHGLYAKYGPPEPESVVRLDGQPLSPGVPSDVWSLGCTIWALLSCRPLLEMMLKTEDDATAQLVDILGPLPAEWWGRWPTWGKFSTQPGEDARPVEGRWVWGMETRFEEWVVKMRREDRRGMGELGEEEGRAFLEMVRGMLAWRPEDRLTTRGVYGDGVDEEMGAAGVGGGAE</sequence>
<protein>
    <submittedName>
        <fullName evidence="9">Serine/threonine-protein kinase spk-1</fullName>
    </submittedName>
</protein>
<dbReference type="SUPFAM" id="SSF56112">
    <property type="entry name" value="Protein kinase-like (PK-like)"/>
    <property type="match status" value="1"/>
</dbReference>
<organism evidence="9 10">
    <name type="scientific">Staphylotrichum tortipilum</name>
    <dbReference type="NCBI Taxonomy" id="2831512"/>
    <lineage>
        <taxon>Eukaryota</taxon>
        <taxon>Fungi</taxon>
        <taxon>Dikarya</taxon>
        <taxon>Ascomycota</taxon>
        <taxon>Pezizomycotina</taxon>
        <taxon>Sordariomycetes</taxon>
        <taxon>Sordariomycetidae</taxon>
        <taxon>Sordariales</taxon>
        <taxon>Chaetomiaceae</taxon>
        <taxon>Staphylotrichum</taxon>
    </lineage>
</organism>
<dbReference type="InterPro" id="IPR011009">
    <property type="entry name" value="Kinase-like_dom_sf"/>
</dbReference>
<gene>
    <name evidence="9" type="ORF">C8A05DRAFT_42416</name>
</gene>
<evidence type="ECO:0000256" key="7">
    <source>
        <dbReference type="SAM" id="MobiDB-lite"/>
    </source>
</evidence>
<dbReference type="Gene3D" id="3.30.200.20">
    <property type="entry name" value="Phosphorylase Kinase, domain 1"/>
    <property type="match status" value="1"/>
</dbReference>
<feature type="compositionally biased region" description="Low complexity" evidence="7">
    <location>
        <begin position="41"/>
        <end position="53"/>
    </location>
</feature>
<evidence type="ECO:0000313" key="9">
    <source>
        <dbReference type="EMBL" id="KAK3904513.1"/>
    </source>
</evidence>
<dbReference type="InterPro" id="IPR017441">
    <property type="entry name" value="Protein_kinase_ATP_BS"/>
</dbReference>
<keyword evidence="10" id="KW-1185">Reference proteome</keyword>
<dbReference type="SMART" id="SM00220">
    <property type="entry name" value="S_TKc"/>
    <property type="match status" value="1"/>
</dbReference>
<dbReference type="AlphaFoldDB" id="A0AAN6MQC3"/>
<evidence type="ECO:0000256" key="4">
    <source>
        <dbReference type="ARBA" id="ARBA00022777"/>
    </source>
</evidence>
<keyword evidence="3 6" id="KW-0547">Nucleotide-binding</keyword>
<evidence type="ECO:0000256" key="2">
    <source>
        <dbReference type="ARBA" id="ARBA00022679"/>
    </source>
</evidence>
<dbReference type="PROSITE" id="PS00107">
    <property type="entry name" value="PROTEIN_KINASE_ATP"/>
    <property type="match status" value="1"/>
</dbReference>
<dbReference type="InterPro" id="IPR051175">
    <property type="entry name" value="CLK_kinases"/>
</dbReference>
<keyword evidence="1" id="KW-0723">Serine/threonine-protein kinase</keyword>
<reference evidence="9" key="2">
    <citation type="submission" date="2023-05" db="EMBL/GenBank/DDBJ databases">
        <authorList>
            <consortium name="Lawrence Berkeley National Laboratory"/>
            <person name="Steindorff A."/>
            <person name="Hensen N."/>
            <person name="Bonometti L."/>
            <person name="Westerberg I."/>
            <person name="Brannstrom I.O."/>
            <person name="Guillou S."/>
            <person name="Cros-Aarteil S."/>
            <person name="Calhoun S."/>
            <person name="Haridas S."/>
            <person name="Kuo A."/>
            <person name="Mondo S."/>
            <person name="Pangilinan J."/>
            <person name="Riley R."/>
            <person name="Labutti K."/>
            <person name="Andreopoulos B."/>
            <person name="Lipzen A."/>
            <person name="Chen C."/>
            <person name="Yanf M."/>
            <person name="Daum C."/>
            <person name="Ng V."/>
            <person name="Clum A."/>
            <person name="Ohm R."/>
            <person name="Martin F."/>
            <person name="Silar P."/>
            <person name="Natvig D."/>
            <person name="Lalanne C."/>
            <person name="Gautier V."/>
            <person name="Ament-Velasquez S.L."/>
            <person name="Kruys A."/>
            <person name="Hutchinson M.I."/>
            <person name="Powell A.J."/>
            <person name="Barry K."/>
            <person name="Miller A.N."/>
            <person name="Grigoriev I.V."/>
            <person name="Debuchy R."/>
            <person name="Gladieux P."/>
            <person name="Thoren M.H."/>
            <person name="Johannesson H."/>
        </authorList>
    </citation>
    <scope>NUCLEOTIDE SEQUENCE</scope>
    <source>
        <strain evidence="9">CBS 103.79</strain>
    </source>
</reference>
<dbReference type="PANTHER" id="PTHR45646:SF11">
    <property type="entry name" value="SERINE_THREONINE-PROTEIN KINASE DOA"/>
    <property type="match status" value="1"/>
</dbReference>
<dbReference type="GO" id="GO:0005524">
    <property type="term" value="F:ATP binding"/>
    <property type="evidence" value="ECO:0007669"/>
    <property type="project" value="UniProtKB-UniRule"/>
</dbReference>
<evidence type="ECO:0000256" key="3">
    <source>
        <dbReference type="ARBA" id="ARBA00022741"/>
    </source>
</evidence>
<dbReference type="GO" id="GO:0005634">
    <property type="term" value="C:nucleus"/>
    <property type="evidence" value="ECO:0007669"/>
    <property type="project" value="TreeGrafter"/>
</dbReference>
<name>A0AAN6MQC3_9PEZI</name>